<proteinExistence type="predicted"/>
<organism evidence="1 2">
    <name type="scientific">Kocuria carniphila</name>
    <dbReference type="NCBI Taxonomy" id="262208"/>
    <lineage>
        <taxon>Bacteria</taxon>
        <taxon>Bacillati</taxon>
        <taxon>Actinomycetota</taxon>
        <taxon>Actinomycetes</taxon>
        <taxon>Micrococcales</taxon>
        <taxon>Micrococcaceae</taxon>
        <taxon>Kocuria</taxon>
    </lineage>
</organism>
<evidence type="ECO:0000313" key="1">
    <source>
        <dbReference type="EMBL" id="MEX3594731.1"/>
    </source>
</evidence>
<comment type="caution">
    <text evidence="1">The sequence shown here is derived from an EMBL/GenBank/DDBJ whole genome shotgun (WGS) entry which is preliminary data.</text>
</comment>
<gene>
    <name evidence="1" type="ORF">VVR66_08405</name>
</gene>
<evidence type="ECO:0000313" key="2">
    <source>
        <dbReference type="Proteomes" id="UP001558481"/>
    </source>
</evidence>
<protein>
    <recommendedName>
        <fullName evidence="3">SHOCT domain-containing protein</fullName>
    </recommendedName>
</protein>
<keyword evidence="2" id="KW-1185">Reference proteome</keyword>
<dbReference type="RefSeq" id="WP_143469923.1">
    <property type="nucleotide sequence ID" value="NZ_CAUREL010000035.1"/>
</dbReference>
<dbReference type="EMBL" id="JAYWLU010000008">
    <property type="protein sequence ID" value="MEX3594731.1"/>
    <property type="molecule type" value="Genomic_DNA"/>
</dbReference>
<dbReference type="Proteomes" id="UP001558481">
    <property type="component" value="Unassembled WGS sequence"/>
</dbReference>
<accession>A0ABV3V219</accession>
<sequence>MKKQPRIRVPGVKASRSALRRGSGALAGTALAAGLIVGGSGAAQAQPPRALMTPPVVQPGAITGQGVAVQRRLDGIRQDLDRAVAVGDVTREQADAFVTKLVRHMD</sequence>
<evidence type="ECO:0008006" key="3">
    <source>
        <dbReference type="Google" id="ProtNLM"/>
    </source>
</evidence>
<reference evidence="1 2" key="1">
    <citation type="journal article" date="2024" name="Fungal Genet. Biol.">
        <title>The porcine skin microbiome exhibits broad fungal antagonism.</title>
        <authorList>
            <person name="De La Cruz K.F."/>
            <person name="Townsend E.C."/>
            <person name="Alex Cheong J.Z."/>
            <person name="Salamzade R."/>
            <person name="Liu A."/>
            <person name="Sandstrom S."/>
            <person name="Davila E."/>
            <person name="Huang L."/>
            <person name="Xu K.H."/>
            <person name="Wu S.Y."/>
            <person name="Meudt J.J."/>
            <person name="Shanmuganayagam D."/>
            <person name="Gibson A.L.F."/>
            <person name="Kalan L.R."/>
        </authorList>
    </citation>
    <scope>NUCLEOTIDE SEQUENCE [LARGE SCALE GENOMIC DNA]</scope>
    <source>
        <strain evidence="1 2">LK2625</strain>
    </source>
</reference>
<name>A0ABV3V219_9MICC</name>